<evidence type="ECO:0000313" key="1">
    <source>
        <dbReference type="EMBL" id="SAL58782.1"/>
    </source>
</evidence>
<accession>A0A158IQ35</accession>
<reference evidence="1 2" key="1">
    <citation type="submission" date="2016-01" db="EMBL/GenBank/DDBJ databases">
        <authorList>
            <person name="Oliw E.H."/>
        </authorList>
    </citation>
    <scope>NUCLEOTIDE SEQUENCE [LARGE SCALE GENOMIC DNA]</scope>
    <source>
        <strain evidence="1">LMG 27134</strain>
    </source>
</reference>
<sequence length="72" mass="8176">MQLKVGTRVRLTDERILQLDSSSAKRYRERVGTVIGYRPGAKGPLVEFDADEERRSEILQDVAPAYFDVLPP</sequence>
<organism evidence="1 2">
    <name type="scientific">Caballeronia udeis</name>
    <dbReference type="NCBI Taxonomy" id="1232866"/>
    <lineage>
        <taxon>Bacteria</taxon>
        <taxon>Pseudomonadati</taxon>
        <taxon>Pseudomonadota</taxon>
        <taxon>Betaproteobacteria</taxon>
        <taxon>Burkholderiales</taxon>
        <taxon>Burkholderiaceae</taxon>
        <taxon>Caballeronia</taxon>
    </lineage>
</organism>
<name>A0A158IQ35_9BURK</name>
<dbReference type="EMBL" id="FCOK02000058">
    <property type="protein sequence ID" value="SAL58782.1"/>
    <property type="molecule type" value="Genomic_DNA"/>
</dbReference>
<evidence type="ECO:0000313" key="2">
    <source>
        <dbReference type="Proteomes" id="UP000054683"/>
    </source>
</evidence>
<protein>
    <submittedName>
        <fullName evidence="1">Uncharacterized protein</fullName>
    </submittedName>
</protein>
<dbReference type="AlphaFoldDB" id="A0A158IQ35"/>
<gene>
    <name evidence="1" type="ORF">AWB69_06489</name>
</gene>
<proteinExistence type="predicted"/>
<dbReference type="Proteomes" id="UP000054683">
    <property type="component" value="Unassembled WGS sequence"/>
</dbReference>